<name>A0A8J5CS93_CHIOP</name>
<dbReference type="CDD" id="cd01650">
    <property type="entry name" value="RT_nLTR_like"/>
    <property type="match status" value="1"/>
</dbReference>
<organism evidence="3 4">
    <name type="scientific">Chionoecetes opilio</name>
    <name type="common">Atlantic snow crab</name>
    <name type="synonym">Cancer opilio</name>
    <dbReference type="NCBI Taxonomy" id="41210"/>
    <lineage>
        <taxon>Eukaryota</taxon>
        <taxon>Metazoa</taxon>
        <taxon>Ecdysozoa</taxon>
        <taxon>Arthropoda</taxon>
        <taxon>Crustacea</taxon>
        <taxon>Multicrustacea</taxon>
        <taxon>Malacostraca</taxon>
        <taxon>Eumalacostraca</taxon>
        <taxon>Eucarida</taxon>
        <taxon>Decapoda</taxon>
        <taxon>Pleocyemata</taxon>
        <taxon>Brachyura</taxon>
        <taxon>Eubrachyura</taxon>
        <taxon>Majoidea</taxon>
        <taxon>Majidae</taxon>
        <taxon>Chionoecetes</taxon>
    </lineage>
</organism>
<feature type="region of interest" description="Disordered" evidence="1">
    <location>
        <begin position="526"/>
        <end position="551"/>
    </location>
</feature>
<feature type="region of interest" description="Disordered" evidence="1">
    <location>
        <begin position="394"/>
        <end position="488"/>
    </location>
</feature>
<feature type="compositionally biased region" description="Low complexity" evidence="1">
    <location>
        <begin position="395"/>
        <end position="407"/>
    </location>
</feature>
<reference evidence="3" key="1">
    <citation type="submission" date="2020-07" db="EMBL/GenBank/DDBJ databases">
        <title>The High-quality genome of the commercially important snow crab, Chionoecetes opilio.</title>
        <authorList>
            <person name="Jeong J.-H."/>
            <person name="Ryu S."/>
        </authorList>
    </citation>
    <scope>NUCLEOTIDE SEQUENCE</scope>
    <source>
        <strain evidence="3">MADBK_172401_WGS</strain>
        <tissue evidence="3">Digestive gland</tissue>
    </source>
</reference>
<dbReference type="EMBL" id="JACEEZ010000013">
    <property type="protein sequence ID" value="KAG0730593.1"/>
    <property type="molecule type" value="Genomic_DNA"/>
</dbReference>
<dbReference type="InterPro" id="IPR043128">
    <property type="entry name" value="Rev_trsase/Diguanyl_cyclase"/>
</dbReference>
<dbReference type="Pfam" id="PF00078">
    <property type="entry name" value="RVT_1"/>
    <property type="match status" value="1"/>
</dbReference>
<feature type="compositionally biased region" description="Pro residues" evidence="1">
    <location>
        <begin position="537"/>
        <end position="551"/>
    </location>
</feature>
<dbReference type="SUPFAM" id="SSF56672">
    <property type="entry name" value="DNA/RNA polymerases"/>
    <property type="match status" value="1"/>
</dbReference>
<evidence type="ECO:0000313" key="4">
    <source>
        <dbReference type="Proteomes" id="UP000770661"/>
    </source>
</evidence>
<dbReference type="PANTHER" id="PTHR47027:SF24">
    <property type="entry name" value="RIBONUCLEASE H"/>
    <property type="match status" value="1"/>
</dbReference>
<dbReference type="AlphaFoldDB" id="A0A8J5CS93"/>
<feature type="compositionally biased region" description="Basic residues" evidence="1">
    <location>
        <begin position="457"/>
        <end position="468"/>
    </location>
</feature>
<proteinExistence type="predicted"/>
<feature type="domain" description="Reverse transcriptase" evidence="2">
    <location>
        <begin position="1"/>
        <end position="284"/>
    </location>
</feature>
<sequence length="723" mass="80347">MIRGLHAVLTAVWQSGTIPPDWKRRLVVPIWKGKGDRQDCNNYHGITLLSVPGKVLAHLLLTRIRSHLVKHQRPQQSGFTPGKSTTDRILALRVLVERRREFRQGMLAANVDLKKAFDPVHRESLWDLLRLRGIPARTIDLITGLYSGTESAMKCGAGVSSFFPVNTGVRQGCVLAPSLFNACMDWVLDKVVDQRDCGASIGNTKITDLVFADDAVIFAESLEVLVMALEALHEEAKPLGLEVSWLKTKVQVFEDLLDEAVQTVHACGEDIEILESFTYIGSAVHNDGGSRQEVLRRIGIAHGVMDSLSGSIWRCRYLRRRTRIRIFKSLVISVLLYGCAKMSGRMVAVLVATTLVLLLTETQAIVVGPQPLTYAPDFGNCSESIKLVPEVRLMPPETTPLSPTSYTLPPPRTTPQPLYTQPHGTTPPTTTTQHPNRPSPLTPTPHSKTDKTTTLQSKKHTTSHGKQHDKHDKLDKTQNSLNTNENKSPSFWHFLDYMIFPATTSTSASSSSTSTIVPPPPYVTVPQPSLAPRTSTLPPPSPSLPLPSIPPPPSPTPTLMLTLQEIEERMNRLLKKQIPGLAQSSGWTTEFQKPYSQRIKAVNHELVDKILQTDYEDIPAALHENTSACHLPESRLSLLLHKQTLLFLLLQALPQSLKEVEDAAHDPEITDYIFRPEKKAVFDVHTCRQCYALDANGVCREVFFCKNGQDVFSRVSRRRAIVG</sequence>
<evidence type="ECO:0000313" key="3">
    <source>
        <dbReference type="EMBL" id="KAG0730593.1"/>
    </source>
</evidence>
<evidence type="ECO:0000259" key="2">
    <source>
        <dbReference type="PROSITE" id="PS50878"/>
    </source>
</evidence>
<feature type="compositionally biased region" description="Low complexity" evidence="1">
    <location>
        <begin position="526"/>
        <end position="536"/>
    </location>
</feature>
<dbReference type="InterPro" id="IPR043502">
    <property type="entry name" value="DNA/RNA_pol_sf"/>
</dbReference>
<keyword evidence="4" id="KW-1185">Reference proteome</keyword>
<accession>A0A8J5CS93</accession>
<evidence type="ECO:0000256" key="1">
    <source>
        <dbReference type="SAM" id="MobiDB-lite"/>
    </source>
</evidence>
<dbReference type="Gene3D" id="3.30.70.270">
    <property type="match status" value="1"/>
</dbReference>
<dbReference type="GO" id="GO:0071897">
    <property type="term" value="P:DNA biosynthetic process"/>
    <property type="evidence" value="ECO:0007669"/>
    <property type="project" value="UniProtKB-ARBA"/>
</dbReference>
<gene>
    <name evidence="3" type="primary">pol_18</name>
    <name evidence="3" type="ORF">GWK47_027905</name>
</gene>
<dbReference type="Proteomes" id="UP000770661">
    <property type="component" value="Unassembled WGS sequence"/>
</dbReference>
<feature type="compositionally biased region" description="Polar residues" evidence="1">
    <location>
        <begin position="477"/>
        <end position="488"/>
    </location>
</feature>
<dbReference type="PANTHER" id="PTHR47027">
    <property type="entry name" value="REVERSE TRANSCRIPTASE DOMAIN-CONTAINING PROTEIN"/>
    <property type="match status" value="1"/>
</dbReference>
<dbReference type="OrthoDB" id="6380667at2759"/>
<dbReference type="PROSITE" id="PS50878">
    <property type="entry name" value="RT_POL"/>
    <property type="match status" value="1"/>
</dbReference>
<feature type="compositionally biased region" description="Low complexity" evidence="1">
    <location>
        <begin position="415"/>
        <end position="435"/>
    </location>
</feature>
<protein>
    <submittedName>
        <fullName evidence="3">Retrovirus-related Pol polyprotein from type-2 retrotransposable element R2DM</fullName>
    </submittedName>
</protein>
<comment type="caution">
    <text evidence="3">The sequence shown here is derived from an EMBL/GenBank/DDBJ whole genome shotgun (WGS) entry which is preliminary data.</text>
</comment>
<dbReference type="InterPro" id="IPR000477">
    <property type="entry name" value="RT_dom"/>
</dbReference>